<dbReference type="AlphaFoldDB" id="A0A953J5G2"/>
<dbReference type="NCBIfam" id="TIGR02198">
    <property type="entry name" value="rfaE_dom_I"/>
    <property type="match status" value="1"/>
</dbReference>
<dbReference type="Proteomes" id="UP000705867">
    <property type="component" value="Unassembled WGS sequence"/>
</dbReference>
<dbReference type="GO" id="GO:0016773">
    <property type="term" value="F:phosphotransferase activity, alcohol group as acceptor"/>
    <property type="evidence" value="ECO:0007669"/>
    <property type="project" value="InterPro"/>
</dbReference>
<dbReference type="CDD" id="cd01172">
    <property type="entry name" value="RfaE_like"/>
    <property type="match status" value="1"/>
</dbReference>
<accession>A0A953J5G2</accession>
<dbReference type="FunFam" id="3.40.1190.20:FF:000002">
    <property type="entry name" value="Bifunctional protein HldE"/>
    <property type="match status" value="1"/>
</dbReference>
<comment type="caution">
    <text evidence="4">The sequence shown here is derived from an EMBL/GenBank/DDBJ whole genome shotgun (WGS) entry which is preliminary data.</text>
</comment>
<reference evidence="4" key="2">
    <citation type="submission" date="2021-08" db="EMBL/GenBank/DDBJ databases">
        <authorList>
            <person name="Dalcin Martins P."/>
        </authorList>
    </citation>
    <scope>NUCLEOTIDE SEQUENCE</scope>
    <source>
        <strain evidence="4">MAG_39</strain>
    </source>
</reference>
<sequence>MGFSKVIGSFRNKKILIIGDLILDHYIFGKVQRISPEAPVPVVEVVNESFLLGGATNVASNIIALGGKASIAGIVGRDSLGKVLRELLEERAIAVDGIIEDHRPTTVKTRVIAHNQQVVRFDREDRKRLEGRNLAALLEYVKRAMQEHDAVIVSDYKKGIVSAALIKTLVKYAKPNNTFIAVDPKVGHFHFYKQVSLITPNLLEASQGSGVEIKDGKSLLKAGRTLMNRLSCKSVLITRGEEGMSLFERTAPREISATHIPTVAKKVFDVTGAGDTVIATFALARTAGATLEDAAIISNHAAGIVVGEVGTAVATPEALLRSLDGTKRK</sequence>
<organism evidence="4 5">
    <name type="scientific">Candidatus Nitrobium versatile</name>
    <dbReference type="NCBI Taxonomy" id="2884831"/>
    <lineage>
        <taxon>Bacteria</taxon>
        <taxon>Pseudomonadati</taxon>
        <taxon>Nitrospirota</taxon>
        <taxon>Nitrospiria</taxon>
        <taxon>Nitrospirales</taxon>
        <taxon>Nitrospiraceae</taxon>
        <taxon>Candidatus Nitrobium</taxon>
    </lineage>
</organism>
<evidence type="ECO:0000259" key="3">
    <source>
        <dbReference type="Pfam" id="PF00294"/>
    </source>
</evidence>
<proteinExistence type="predicted"/>
<dbReference type="GO" id="GO:0033786">
    <property type="term" value="F:heptose-1-phosphate adenylyltransferase activity"/>
    <property type="evidence" value="ECO:0007669"/>
    <property type="project" value="TreeGrafter"/>
</dbReference>
<keyword evidence="2 4" id="KW-0418">Kinase</keyword>
<dbReference type="Gene3D" id="3.40.1190.20">
    <property type="match status" value="1"/>
</dbReference>
<dbReference type="PROSITE" id="PS00583">
    <property type="entry name" value="PFKB_KINASES_1"/>
    <property type="match status" value="1"/>
</dbReference>
<evidence type="ECO:0000256" key="1">
    <source>
        <dbReference type="ARBA" id="ARBA00022679"/>
    </source>
</evidence>
<dbReference type="EMBL" id="JAIOIV010000017">
    <property type="protein sequence ID" value="MBZ0154992.1"/>
    <property type="molecule type" value="Genomic_DNA"/>
</dbReference>
<evidence type="ECO:0000256" key="2">
    <source>
        <dbReference type="ARBA" id="ARBA00022777"/>
    </source>
</evidence>
<evidence type="ECO:0000313" key="5">
    <source>
        <dbReference type="Proteomes" id="UP000705867"/>
    </source>
</evidence>
<feature type="domain" description="Carbohydrate kinase PfkB" evidence="3">
    <location>
        <begin position="13"/>
        <end position="316"/>
    </location>
</feature>
<reference evidence="4" key="1">
    <citation type="journal article" date="2021" name="bioRxiv">
        <title>Unraveling nitrogen, sulfur and carbon metabolic pathways and microbial community transcriptional responses to substrate deprivation and toxicity stresses in a bioreactor mimicking anoxic brackish coastal sediment conditions.</title>
        <authorList>
            <person name="Martins P.D."/>
            <person name="Echeveste M.J."/>
            <person name="Arshad A."/>
            <person name="Kurth J."/>
            <person name="Ouboter H."/>
            <person name="Jetten M.S.M."/>
            <person name="Welte C.U."/>
        </authorList>
    </citation>
    <scope>NUCLEOTIDE SEQUENCE</scope>
    <source>
        <strain evidence="4">MAG_39</strain>
    </source>
</reference>
<dbReference type="InterPro" id="IPR029056">
    <property type="entry name" value="Ribokinase-like"/>
</dbReference>
<dbReference type="InterPro" id="IPR011611">
    <property type="entry name" value="PfkB_dom"/>
</dbReference>
<evidence type="ECO:0000313" key="4">
    <source>
        <dbReference type="EMBL" id="MBZ0154992.1"/>
    </source>
</evidence>
<gene>
    <name evidence="4" type="primary">rfaE1</name>
    <name evidence="4" type="ORF">K8I29_02105</name>
</gene>
<protein>
    <submittedName>
        <fullName evidence="4">D-glycero-beta-D-manno-heptose-7-phosphate kinase</fullName>
    </submittedName>
</protein>
<dbReference type="SUPFAM" id="SSF53613">
    <property type="entry name" value="Ribokinase-like"/>
    <property type="match status" value="1"/>
</dbReference>
<dbReference type="PANTHER" id="PTHR46969:SF1">
    <property type="entry name" value="BIFUNCTIONAL PROTEIN HLDE"/>
    <property type="match status" value="1"/>
</dbReference>
<dbReference type="InterPro" id="IPR011913">
    <property type="entry name" value="RfaE_dom_I"/>
</dbReference>
<dbReference type="GO" id="GO:0005829">
    <property type="term" value="C:cytosol"/>
    <property type="evidence" value="ECO:0007669"/>
    <property type="project" value="TreeGrafter"/>
</dbReference>
<keyword evidence="1" id="KW-0808">Transferase</keyword>
<name>A0A953J5G2_9BACT</name>
<dbReference type="GO" id="GO:0033785">
    <property type="term" value="F:heptose 7-phosphate kinase activity"/>
    <property type="evidence" value="ECO:0007669"/>
    <property type="project" value="TreeGrafter"/>
</dbReference>
<dbReference type="Pfam" id="PF00294">
    <property type="entry name" value="PfkB"/>
    <property type="match status" value="1"/>
</dbReference>
<dbReference type="InterPro" id="IPR002173">
    <property type="entry name" value="Carboh/pur_kinase_PfkB_CS"/>
</dbReference>
<dbReference type="PANTHER" id="PTHR46969">
    <property type="entry name" value="BIFUNCTIONAL PROTEIN HLDE"/>
    <property type="match status" value="1"/>
</dbReference>